<accession>A0A8H7AYA5</accession>
<keyword evidence="4" id="KW-0808">Transferase</keyword>
<comment type="cofactor">
    <cofactor evidence="1">
        <name>pyridoxal 5'-phosphate</name>
        <dbReference type="ChEBI" id="CHEBI:597326"/>
    </cofactor>
</comment>
<dbReference type="GO" id="GO:0009098">
    <property type="term" value="P:L-leucine biosynthetic process"/>
    <property type="evidence" value="ECO:0007669"/>
    <property type="project" value="TreeGrafter"/>
</dbReference>
<dbReference type="InterPro" id="IPR043131">
    <property type="entry name" value="BCAT-like_N"/>
</dbReference>
<evidence type="ECO:0000256" key="4">
    <source>
        <dbReference type="ARBA" id="ARBA00022679"/>
    </source>
</evidence>
<dbReference type="GO" id="GO:0005739">
    <property type="term" value="C:mitochondrion"/>
    <property type="evidence" value="ECO:0007669"/>
    <property type="project" value="TreeGrafter"/>
</dbReference>
<feature type="compositionally biased region" description="Low complexity" evidence="6">
    <location>
        <begin position="393"/>
        <end position="404"/>
    </location>
</feature>
<reference evidence="7" key="1">
    <citation type="submission" date="2020-02" db="EMBL/GenBank/DDBJ databases">
        <authorList>
            <person name="Palmer J.M."/>
        </authorList>
    </citation>
    <scope>NUCLEOTIDE SEQUENCE</scope>
    <source>
        <strain evidence="7">EPUS1.4</strain>
        <tissue evidence="7">Thallus</tissue>
    </source>
</reference>
<evidence type="ECO:0000313" key="7">
    <source>
        <dbReference type="EMBL" id="KAF7513350.1"/>
    </source>
</evidence>
<evidence type="ECO:0000256" key="1">
    <source>
        <dbReference type="ARBA" id="ARBA00001933"/>
    </source>
</evidence>
<keyword evidence="3" id="KW-0032">Aminotransferase</keyword>
<dbReference type="InterPro" id="IPR005786">
    <property type="entry name" value="B_amino_transII"/>
</dbReference>
<dbReference type="GO" id="GO:0009099">
    <property type="term" value="P:L-valine biosynthetic process"/>
    <property type="evidence" value="ECO:0007669"/>
    <property type="project" value="TreeGrafter"/>
</dbReference>
<dbReference type="EMBL" id="JAACFV010000006">
    <property type="protein sequence ID" value="KAF7513350.1"/>
    <property type="molecule type" value="Genomic_DNA"/>
</dbReference>
<dbReference type="Proteomes" id="UP000606974">
    <property type="component" value="Unassembled WGS sequence"/>
</dbReference>
<evidence type="ECO:0000256" key="6">
    <source>
        <dbReference type="SAM" id="MobiDB-lite"/>
    </source>
</evidence>
<evidence type="ECO:0000256" key="2">
    <source>
        <dbReference type="ARBA" id="ARBA00009320"/>
    </source>
</evidence>
<feature type="region of interest" description="Disordered" evidence="6">
    <location>
        <begin position="1"/>
        <end position="23"/>
    </location>
</feature>
<name>A0A8H7AYA5_9EURO</name>
<dbReference type="InterPro" id="IPR001544">
    <property type="entry name" value="Aminotrans_IV"/>
</dbReference>
<dbReference type="InterPro" id="IPR043132">
    <property type="entry name" value="BCAT-like_C"/>
</dbReference>
<comment type="similarity">
    <text evidence="2">Belongs to the class-IV pyridoxal-phosphate-dependent aminotransferase family.</text>
</comment>
<sequence length="522" mass="56705">MSVTQSTSIFPPTPDRSPSATPTLFASKVTEPAPNHTPTTPPCPTNSFLASKLTITHATNLLPVPLPNSPEMWSQKCHTDHMLTCSWSALTGWSDPAIVPFAPLTLSPMSSVLHYATECFEGMKAYRSNHDGRLRLFRPQRNCERMLKSATRVALPAFEPAELRGCIEKFVALEGPRWLPRTEPDDGEAEAASGSYLYLRPTMIGTGDALGVQRPTGALFFLVAVCFPPLDEPQKAVLPQAANQQPASLPAPPPLAPLAGAVVVVPPPPAPPKTERGVTREAAGMRLLASSTDSIRAWPGGFGNAKVGANYGPSLVAQGEARAQGYHQILWLFGAECYVTEAGGSNFMVIWRTKVEQGSRLQLVTAPLGDGVILDGVTRGSVLDLVRERWAPRARSPSSPSSSRTAETGLRRIAAGRGDEEEETVEMDVLERRFTMAEIVEASDEGRLLEAFGCGTAFFIAPVADIRFRGRELELPLKRGVQARYAMTIKRWLREIMFGVVQHEWGVVLAEEEEEEEEEGGA</sequence>
<dbReference type="PANTHER" id="PTHR11825">
    <property type="entry name" value="SUBGROUP IIII AMINOTRANSFERASE"/>
    <property type="match status" value="1"/>
</dbReference>
<evidence type="ECO:0000256" key="3">
    <source>
        <dbReference type="ARBA" id="ARBA00022576"/>
    </source>
</evidence>
<evidence type="ECO:0000313" key="8">
    <source>
        <dbReference type="Proteomes" id="UP000606974"/>
    </source>
</evidence>
<dbReference type="PANTHER" id="PTHR11825:SF69">
    <property type="entry name" value="BRANCHED-CHAIN-AMINO-ACID AMINOTRANSFERASE"/>
    <property type="match status" value="1"/>
</dbReference>
<evidence type="ECO:0008006" key="9">
    <source>
        <dbReference type="Google" id="ProtNLM"/>
    </source>
</evidence>
<dbReference type="InterPro" id="IPR036038">
    <property type="entry name" value="Aminotransferase-like"/>
</dbReference>
<dbReference type="Gene3D" id="3.20.10.10">
    <property type="entry name" value="D-amino Acid Aminotransferase, subunit A, domain 2"/>
    <property type="match status" value="1"/>
</dbReference>
<comment type="caution">
    <text evidence="7">The sequence shown here is derived from an EMBL/GenBank/DDBJ whole genome shotgun (WGS) entry which is preliminary data.</text>
</comment>
<protein>
    <recommendedName>
        <fullName evidence="9">Branched-chain-amino-acid aminotransferase</fullName>
    </recommendedName>
</protein>
<proteinExistence type="inferred from homology"/>
<gene>
    <name evidence="7" type="ORF">GJ744_009771</name>
</gene>
<feature type="region of interest" description="Disordered" evidence="6">
    <location>
        <begin position="393"/>
        <end position="423"/>
    </location>
</feature>
<dbReference type="Gene3D" id="3.30.470.10">
    <property type="match status" value="1"/>
</dbReference>
<dbReference type="AlphaFoldDB" id="A0A8H7AYA5"/>
<evidence type="ECO:0000256" key="5">
    <source>
        <dbReference type="ARBA" id="ARBA00022898"/>
    </source>
</evidence>
<dbReference type="Pfam" id="PF01063">
    <property type="entry name" value="Aminotran_4"/>
    <property type="match status" value="1"/>
</dbReference>
<dbReference type="OrthoDB" id="1732691at2759"/>
<keyword evidence="8" id="KW-1185">Reference proteome</keyword>
<organism evidence="7 8">
    <name type="scientific">Endocarpon pusillum</name>
    <dbReference type="NCBI Taxonomy" id="364733"/>
    <lineage>
        <taxon>Eukaryota</taxon>
        <taxon>Fungi</taxon>
        <taxon>Dikarya</taxon>
        <taxon>Ascomycota</taxon>
        <taxon>Pezizomycotina</taxon>
        <taxon>Eurotiomycetes</taxon>
        <taxon>Chaetothyriomycetidae</taxon>
        <taxon>Verrucariales</taxon>
        <taxon>Verrucariaceae</taxon>
        <taxon>Endocarpon</taxon>
    </lineage>
</organism>
<dbReference type="GO" id="GO:0004084">
    <property type="term" value="F:branched-chain-amino-acid transaminase activity"/>
    <property type="evidence" value="ECO:0007669"/>
    <property type="project" value="InterPro"/>
</dbReference>
<dbReference type="SUPFAM" id="SSF56752">
    <property type="entry name" value="D-aminoacid aminotransferase-like PLP-dependent enzymes"/>
    <property type="match status" value="1"/>
</dbReference>
<keyword evidence="5" id="KW-0663">Pyridoxal phosphate</keyword>